<comment type="subunit">
    <text evidence="5">Homodimer. The dihydroxyacetone kinase complex is composed of a homodimer of DhaM, a homodimer of DhaK and the subunit DhaL.</text>
</comment>
<comment type="function">
    <text evidence="2">Component of the dihydroxyacetone kinase complex, which is responsible for the phosphoenolpyruvate (PEP)-dependent phosphorylation of dihydroxyacetone. DhaM serves as the phosphoryl donor. Is phosphorylated by phosphoenolpyruvate in an EI- and HPr-dependent reaction, and a phosphorelay system on histidine residues finally leads to phosphoryl transfer to DhaL and dihydroxyacetone.</text>
</comment>
<evidence type="ECO:0000256" key="3">
    <source>
        <dbReference type="ARBA" id="ARBA00012095"/>
    </source>
</evidence>
<dbReference type="InterPro" id="IPR039643">
    <property type="entry name" value="DhaM"/>
</dbReference>
<evidence type="ECO:0000256" key="4">
    <source>
        <dbReference type="ARBA" id="ARBA00022679"/>
    </source>
</evidence>
<dbReference type="InterPro" id="IPR012844">
    <property type="entry name" value="DhaM_N"/>
</dbReference>
<name>D8J2D4_HALJB</name>
<evidence type="ECO:0000313" key="8">
    <source>
        <dbReference type="EMBL" id="ELY39473.1"/>
    </source>
</evidence>
<dbReference type="Gene3D" id="3.40.50.510">
    <property type="entry name" value="Phosphotransferase system, mannose-type IIA component"/>
    <property type="match status" value="1"/>
</dbReference>
<dbReference type="PANTHER" id="PTHR38594:SF1">
    <property type="entry name" value="PEP-DEPENDENT DIHYDROXYACETONE KINASE, PHOSPHORYL DONOR SUBUNIT DHAM"/>
    <property type="match status" value="1"/>
</dbReference>
<dbReference type="PATRIC" id="fig|795797.18.peg.1495"/>
<dbReference type="Proteomes" id="UP000000390">
    <property type="component" value="Chromosome"/>
</dbReference>
<comment type="catalytic activity">
    <reaction evidence="1">
        <text>dihydroxyacetone + phosphoenolpyruvate = dihydroxyacetone phosphate + pyruvate</text>
        <dbReference type="Rhea" id="RHEA:18381"/>
        <dbReference type="ChEBI" id="CHEBI:15361"/>
        <dbReference type="ChEBI" id="CHEBI:16016"/>
        <dbReference type="ChEBI" id="CHEBI:57642"/>
        <dbReference type="ChEBI" id="CHEBI:58702"/>
        <dbReference type="EC" id="2.7.1.121"/>
    </reaction>
</comment>
<evidence type="ECO:0000256" key="1">
    <source>
        <dbReference type="ARBA" id="ARBA00001113"/>
    </source>
</evidence>
<sequence length="127" mass="12347">MIGLVVVSHSARLAEGVCEVAGEMASEASIVPAGGTDGGELGTSVDLIADAIEAASAGAEGVVVLADLGSAVMNAEMAVEVSEIEATFADAPLVEGAVNAAVSATSAKATLESVRESAEEAGDLSKT</sequence>
<reference evidence="7 9" key="1">
    <citation type="journal article" date="2010" name="J. Bacteriol.">
        <title>Complete genome sequence of Halalkalicoccus jeotgali B3(T), an extremely halophilic archaeon.</title>
        <authorList>
            <person name="Roh S.W."/>
            <person name="Nam Y.D."/>
            <person name="Nam S.H."/>
            <person name="Choi S.H."/>
            <person name="Park H.S."/>
            <person name="Bae J.W."/>
        </authorList>
    </citation>
    <scope>NUCLEOTIDE SEQUENCE [LARGE SCALE GENOMIC DNA]</scope>
    <source>
        <strain evidence="7">B3</strain>
        <strain evidence="9">DSM 18796 / CECT 7217 / JCM 14584 / KCTC 4019 / B3</strain>
    </source>
</reference>
<proteinExistence type="predicted"/>
<dbReference type="GO" id="GO:0019563">
    <property type="term" value="P:glycerol catabolic process"/>
    <property type="evidence" value="ECO:0007669"/>
    <property type="project" value="InterPro"/>
</dbReference>
<keyword evidence="4" id="KW-0808">Transferase</keyword>
<evidence type="ECO:0000313" key="9">
    <source>
        <dbReference type="Proteomes" id="UP000000390"/>
    </source>
</evidence>
<dbReference type="AlphaFoldDB" id="D8J2D4"/>
<feature type="domain" description="PTS EIIA type-4" evidence="6">
    <location>
        <begin position="1"/>
        <end position="127"/>
    </location>
</feature>
<dbReference type="OrthoDB" id="306716at2157"/>
<dbReference type="GO" id="GO:0009401">
    <property type="term" value="P:phosphoenolpyruvate-dependent sugar phosphotransferase system"/>
    <property type="evidence" value="ECO:0007669"/>
    <property type="project" value="InterPro"/>
</dbReference>
<dbReference type="eggNOG" id="arCOG08943">
    <property type="taxonomic scope" value="Archaea"/>
</dbReference>
<protein>
    <recommendedName>
        <fullName evidence="3">phosphoenolpyruvate--glycerone phosphotransferase</fullName>
        <ecNumber evidence="3">2.7.1.121</ecNumber>
    </recommendedName>
</protein>
<keyword evidence="7" id="KW-0418">Kinase</keyword>
<dbReference type="InterPro" id="IPR004701">
    <property type="entry name" value="PTS_EIIA_man-typ"/>
</dbReference>
<dbReference type="NCBIfam" id="TIGR02364">
    <property type="entry name" value="dha_pts"/>
    <property type="match status" value="1"/>
</dbReference>
<evidence type="ECO:0000313" key="10">
    <source>
        <dbReference type="Proteomes" id="UP000011645"/>
    </source>
</evidence>
<dbReference type="STRING" id="795797.HacjB3_07530"/>
<dbReference type="InterPro" id="IPR036662">
    <property type="entry name" value="PTS_EIIA_man-typ_sf"/>
</dbReference>
<dbReference type="EMBL" id="CP002062">
    <property type="protein sequence ID" value="ADJ14891.1"/>
    <property type="molecule type" value="Genomic_DNA"/>
</dbReference>
<reference evidence="8 10" key="2">
    <citation type="journal article" date="2014" name="PLoS Genet.">
        <title>Phylogenetically driven sequencing of extremely halophilic archaea reveals strategies for static and dynamic osmo-response.</title>
        <authorList>
            <person name="Becker E.A."/>
            <person name="Seitzer P.M."/>
            <person name="Tritt A."/>
            <person name="Larsen D."/>
            <person name="Krusor M."/>
            <person name="Yao A.I."/>
            <person name="Wu D."/>
            <person name="Madern D."/>
            <person name="Eisen J.A."/>
            <person name="Darling A.E."/>
            <person name="Facciotti M.T."/>
        </authorList>
    </citation>
    <scope>NUCLEOTIDE SEQUENCE [LARGE SCALE GENOMIC DNA]</scope>
    <source>
        <strain evidence="8">B3</strain>
        <strain evidence="10">DSM 18796 / CECT 7217 / JCM 14584 / KCTC 4019 / B3</strain>
    </source>
</reference>
<dbReference type="EMBL" id="AOHV01000015">
    <property type="protein sequence ID" value="ELY39473.1"/>
    <property type="molecule type" value="Genomic_DNA"/>
</dbReference>
<evidence type="ECO:0000256" key="5">
    <source>
        <dbReference type="ARBA" id="ARBA00046577"/>
    </source>
</evidence>
<organism evidence="7 9">
    <name type="scientific">Halalkalicoccus jeotgali (strain DSM 18796 / CECT 7217 / JCM 14584 / KCTC 4019 / B3)</name>
    <dbReference type="NCBI Taxonomy" id="795797"/>
    <lineage>
        <taxon>Archaea</taxon>
        <taxon>Methanobacteriati</taxon>
        <taxon>Methanobacteriota</taxon>
        <taxon>Stenosarchaea group</taxon>
        <taxon>Halobacteria</taxon>
        <taxon>Halobacteriales</taxon>
        <taxon>Halococcaceae</taxon>
        <taxon>Halalkalicoccus</taxon>
    </lineage>
</organism>
<gene>
    <name evidence="7" type="ordered locus">HacjB3_07530</name>
    <name evidence="8" type="ORF">C497_05937</name>
</gene>
<dbReference type="HOGENOM" id="CLU_045361_2_1_2"/>
<keyword evidence="10" id="KW-1185">Reference proteome</keyword>
<dbReference type="GeneID" id="9419306"/>
<evidence type="ECO:0000259" key="6">
    <source>
        <dbReference type="PROSITE" id="PS51096"/>
    </source>
</evidence>
<dbReference type="Proteomes" id="UP000011645">
    <property type="component" value="Unassembled WGS sequence"/>
</dbReference>
<dbReference type="KEGG" id="hje:HacjB3_07530"/>
<dbReference type="PROSITE" id="PS51096">
    <property type="entry name" value="PTS_EIIA_TYPE_4"/>
    <property type="match status" value="1"/>
</dbReference>
<dbReference type="GO" id="GO:0047324">
    <property type="term" value="F:phosphoenolpyruvate-glycerone phosphotransferase activity"/>
    <property type="evidence" value="ECO:0007669"/>
    <property type="project" value="UniProtKB-EC"/>
</dbReference>
<dbReference type="SUPFAM" id="SSF53062">
    <property type="entry name" value="PTS system fructose IIA component-like"/>
    <property type="match status" value="1"/>
</dbReference>
<dbReference type="EC" id="2.7.1.121" evidence="3"/>
<dbReference type="PANTHER" id="PTHR38594">
    <property type="entry name" value="PEP-DEPENDENT DIHYDROXYACETONE KINASE, PHOSPHORYL DONOR SUBUNIT DHAM"/>
    <property type="match status" value="1"/>
</dbReference>
<evidence type="ECO:0000256" key="2">
    <source>
        <dbReference type="ARBA" id="ARBA00002788"/>
    </source>
</evidence>
<accession>D8J2D4</accession>
<dbReference type="GO" id="GO:0016020">
    <property type="term" value="C:membrane"/>
    <property type="evidence" value="ECO:0007669"/>
    <property type="project" value="InterPro"/>
</dbReference>
<dbReference type="RefSeq" id="WP_008415211.1">
    <property type="nucleotide sequence ID" value="NC_014297.1"/>
</dbReference>
<dbReference type="Pfam" id="PF03610">
    <property type="entry name" value="EIIA-man"/>
    <property type="match status" value="1"/>
</dbReference>
<evidence type="ECO:0000313" key="7">
    <source>
        <dbReference type="EMBL" id="ADJ14891.1"/>
    </source>
</evidence>